<protein>
    <recommendedName>
        <fullName evidence="2">diguanylate cyclase</fullName>
        <ecNumber evidence="2">2.7.7.65</ecNumber>
    </recommendedName>
</protein>
<dbReference type="InterPro" id="IPR029787">
    <property type="entry name" value="Nucleotide_cyclase"/>
</dbReference>
<dbReference type="Proteomes" id="UP000288212">
    <property type="component" value="Unassembled WGS sequence"/>
</dbReference>
<dbReference type="PANTHER" id="PTHR45138:SF9">
    <property type="entry name" value="DIGUANYLATE CYCLASE DGCM-RELATED"/>
    <property type="match status" value="1"/>
</dbReference>
<dbReference type="Pfam" id="PF00990">
    <property type="entry name" value="GGDEF"/>
    <property type="match status" value="1"/>
</dbReference>
<dbReference type="PANTHER" id="PTHR45138">
    <property type="entry name" value="REGULATORY COMPONENTS OF SENSORY TRANSDUCTION SYSTEM"/>
    <property type="match status" value="1"/>
</dbReference>
<feature type="domain" description="GGDEF" evidence="4">
    <location>
        <begin position="189"/>
        <end position="327"/>
    </location>
</feature>
<sequence>MINQTLNPQQLQYFFEQLWKQSLNPIWVCKVVPNDFEMVSANEAAMRVDANQIPGALISEILEKGGHAPELISGYFACLETKQMVEFEQRPWVNGKEYLYRTLLVPIINEHGEITHIWGTAHNLTDFLDPQKELLAINQILETKITERTKQLRDAMEKLEQLSDTDELTGLANRRHFNRHLHALMNAGRPFAILFIDIDYFKRYNDHFGHQAGDACLRQVAECLQQFQRQPDDLLSRYGGEEFVMLLPDCPLHEAKEIADAMRSAIHDKRIPHPTNRVPNVDYLTISVGLTLSPAGNHDPDTVLKAADDALYEAKETGRDRVYMIELTSN</sequence>
<dbReference type="Gene3D" id="3.30.70.270">
    <property type="match status" value="1"/>
</dbReference>
<dbReference type="PROSITE" id="PS50887">
    <property type="entry name" value="GGDEF"/>
    <property type="match status" value="1"/>
</dbReference>
<keyword evidence="6" id="KW-1185">Reference proteome</keyword>
<dbReference type="GO" id="GO:0052621">
    <property type="term" value="F:diguanylate cyclase activity"/>
    <property type="evidence" value="ECO:0007669"/>
    <property type="project" value="UniProtKB-EC"/>
</dbReference>
<name>A0A432VUM9_9GAMM</name>
<dbReference type="EC" id="2.7.7.65" evidence="2"/>
<dbReference type="InterPro" id="IPR050469">
    <property type="entry name" value="Diguanylate_Cyclase"/>
</dbReference>
<evidence type="ECO:0000259" key="4">
    <source>
        <dbReference type="PROSITE" id="PS50887"/>
    </source>
</evidence>
<dbReference type="InterPro" id="IPR043128">
    <property type="entry name" value="Rev_trsase/Diguanyl_cyclase"/>
</dbReference>
<dbReference type="SMART" id="SM00267">
    <property type="entry name" value="GGDEF"/>
    <property type="match status" value="1"/>
</dbReference>
<dbReference type="FunFam" id="3.30.70.270:FF:000001">
    <property type="entry name" value="Diguanylate cyclase domain protein"/>
    <property type="match status" value="1"/>
</dbReference>
<comment type="catalytic activity">
    <reaction evidence="3">
        <text>2 GTP = 3',3'-c-di-GMP + 2 diphosphate</text>
        <dbReference type="Rhea" id="RHEA:24898"/>
        <dbReference type="ChEBI" id="CHEBI:33019"/>
        <dbReference type="ChEBI" id="CHEBI:37565"/>
        <dbReference type="ChEBI" id="CHEBI:58805"/>
        <dbReference type="EC" id="2.7.7.65"/>
    </reaction>
</comment>
<comment type="cofactor">
    <cofactor evidence="1">
        <name>Mg(2+)</name>
        <dbReference type="ChEBI" id="CHEBI:18420"/>
    </cofactor>
</comment>
<dbReference type="RefSeq" id="WP_126792180.1">
    <property type="nucleotide sequence ID" value="NZ_PIPI01000003.1"/>
</dbReference>
<evidence type="ECO:0000256" key="3">
    <source>
        <dbReference type="ARBA" id="ARBA00034247"/>
    </source>
</evidence>
<dbReference type="OrthoDB" id="9812260at2"/>
<dbReference type="InterPro" id="IPR000160">
    <property type="entry name" value="GGDEF_dom"/>
</dbReference>
<dbReference type="Gene3D" id="3.30.450.20">
    <property type="entry name" value="PAS domain"/>
    <property type="match status" value="1"/>
</dbReference>
<dbReference type="CDD" id="cd01949">
    <property type="entry name" value="GGDEF"/>
    <property type="match status" value="1"/>
</dbReference>
<dbReference type="NCBIfam" id="TIGR00254">
    <property type="entry name" value="GGDEF"/>
    <property type="match status" value="1"/>
</dbReference>
<evidence type="ECO:0000256" key="1">
    <source>
        <dbReference type="ARBA" id="ARBA00001946"/>
    </source>
</evidence>
<organism evidence="5 6">
    <name type="scientific">Aliidiomarina haloalkalitolerans</name>
    <dbReference type="NCBI Taxonomy" id="859059"/>
    <lineage>
        <taxon>Bacteria</taxon>
        <taxon>Pseudomonadati</taxon>
        <taxon>Pseudomonadota</taxon>
        <taxon>Gammaproteobacteria</taxon>
        <taxon>Alteromonadales</taxon>
        <taxon>Idiomarinaceae</taxon>
        <taxon>Aliidiomarina</taxon>
    </lineage>
</organism>
<dbReference type="EMBL" id="PIPI01000003">
    <property type="protein sequence ID" value="RUO20182.1"/>
    <property type="molecule type" value="Genomic_DNA"/>
</dbReference>
<dbReference type="SUPFAM" id="SSF55073">
    <property type="entry name" value="Nucleotide cyclase"/>
    <property type="match status" value="1"/>
</dbReference>
<comment type="caution">
    <text evidence="5">The sequence shown here is derived from an EMBL/GenBank/DDBJ whole genome shotgun (WGS) entry which is preliminary data.</text>
</comment>
<evidence type="ECO:0000313" key="6">
    <source>
        <dbReference type="Proteomes" id="UP000288212"/>
    </source>
</evidence>
<evidence type="ECO:0000256" key="2">
    <source>
        <dbReference type="ARBA" id="ARBA00012528"/>
    </source>
</evidence>
<gene>
    <name evidence="5" type="ORF">CWE06_06030</name>
</gene>
<proteinExistence type="predicted"/>
<dbReference type="AlphaFoldDB" id="A0A432VUM9"/>
<evidence type="ECO:0000313" key="5">
    <source>
        <dbReference type="EMBL" id="RUO20182.1"/>
    </source>
</evidence>
<dbReference type="SUPFAM" id="SSF55785">
    <property type="entry name" value="PYP-like sensor domain (PAS domain)"/>
    <property type="match status" value="1"/>
</dbReference>
<reference evidence="5 6" key="1">
    <citation type="journal article" date="2011" name="Front. Microbiol.">
        <title>Genomic signatures of strain selection and enhancement in Bacillus atrophaeus var. globigii, a historical biowarfare simulant.</title>
        <authorList>
            <person name="Gibbons H.S."/>
            <person name="Broomall S.M."/>
            <person name="McNew L.A."/>
            <person name="Daligault H."/>
            <person name="Chapman C."/>
            <person name="Bruce D."/>
            <person name="Karavis M."/>
            <person name="Krepps M."/>
            <person name="McGregor P.A."/>
            <person name="Hong C."/>
            <person name="Park K.H."/>
            <person name="Akmal A."/>
            <person name="Feldman A."/>
            <person name="Lin J.S."/>
            <person name="Chang W.E."/>
            <person name="Higgs B.W."/>
            <person name="Demirev P."/>
            <person name="Lindquist J."/>
            <person name="Liem A."/>
            <person name="Fochler E."/>
            <person name="Read T.D."/>
            <person name="Tapia R."/>
            <person name="Johnson S."/>
            <person name="Bishop-Lilly K.A."/>
            <person name="Detter C."/>
            <person name="Han C."/>
            <person name="Sozhamannan S."/>
            <person name="Rosenzweig C.N."/>
            <person name="Skowronski E.W."/>
        </authorList>
    </citation>
    <scope>NUCLEOTIDE SEQUENCE [LARGE SCALE GENOMIC DNA]</scope>
    <source>
        <strain evidence="5 6">AK5</strain>
    </source>
</reference>
<accession>A0A432VUM9</accession>
<dbReference type="InterPro" id="IPR035965">
    <property type="entry name" value="PAS-like_dom_sf"/>
</dbReference>